<proteinExistence type="inferred from homology"/>
<gene>
    <name evidence="4" type="ORF">OVA965_LOCUS30881</name>
    <name evidence="5" type="ORF">TMI583_LOCUS31698</name>
</gene>
<dbReference type="PANTHER" id="PTHR12805">
    <property type="entry name" value="KIN17 KIN, ANTIGENIC DETERMINANT OF RECA PROTEIN HOMOLOG"/>
    <property type="match status" value="1"/>
</dbReference>
<evidence type="ECO:0000313" key="5">
    <source>
        <dbReference type="EMBL" id="CAF4163448.1"/>
    </source>
</evidence>
<dbReference type="GO" id="GO:0006974">
    <property type="term" value="P:DNA damage response"/>
    <property type="evidence" value="ECO:0007669"/>
    <property type="project" value="TreeGrafter"/>
</dbReference>
<evidence type="ECO:0000256" key="1">
    <source>
        <dbReference type="ARBA" id="ARBA00008517"/>
    </source>
</evidence>
<dbReference type="FunFam" id="2.30.30.30:FF:000021">
    <property type="entry name" value="DNA/RNA-binding protein KIN17, putative"/>
    <property type="match status" value="1"/>
</dbReference>
<sequence>GIIVKVITAKLGEKYQKKKAVVIKVENRYQAVIRMIDSDDKIRVDQAHVETVIPAVGKKVLIVNGAYRGCEAILEQLHPDKFCVDCKLLTGSMKGCLIEHIVYEDVSKLAEID</sequence>
<evidence type="ECO:0000259" key="3">
    <source>
        <dbReference type="Pfam" id="PF25092"/>
    </source>
</evidence>
<dbReference type="AlphaFoldDB" id="A0A8S2EZJ3"/>
<dbReference type="CDD" id="cd13155">
    <property type="entry name" value="KOW_KIN17"/>
    <property type="match status" value="1"/>
</dbReference>
<dbReference type="Pfam" id="PF18131">
    <property type="entry name" value="KN17_SH3"/>
    <property type="match status" value="1"/>
</dbReference>
<evidence type="ECO:0008006" key="7">
    <source>
        <dbReference type="Google" id="ProtNLM"/>
    </source>
</evidence>
<dbReference type="Gene3D" id="2.30.30.30">
    <property type="match status" value="1"/>
</dbReference>
<evidence type="ECO:0000259" key="2">
    <source>
        <dbReference type="Pfam" id="PF18131"/>
    </source>
</evidence>
<protein>
    <recommendedName>
        <fullName evidence="7">KN17 SH3-like C-terminal domain-containing protein</fullName>
    </recommendedName>
</protein>
<dbReference type="Proteomes" id="UP000677228">
    <property type="component" value="Unassembled WGS sequence"/>
</dbReference>
<dbReference type="PANTHER" id="PTHR12805:SF0">
    <property type="entry name" value="DNA_RNA-BINDING PROTEIN KIN17"/>
    <property type="match status" value="1"/>
</dbReference>
<evidence type="ECO:0000313" key="6">
    <source>
        <dbReference type="Proteomes" id="UP000677228"/>
    </source>
</evidence>
<dbReference type="GO" id="GO:0006260">
    <property type="term" value="P:DNA replication"/>
    <property type="evidence" value="ECO:0007669"/>
    <property type="project" value="TreeGrafter"/>
</dbReference>
<dbReference type="InterPro" id="IPR041330">
    <property type="entry name" value="KN17_SH3"/>
</dbReference>
<dbReference type="Proteomes" id="UP000682733">
    <property type="component" value="Unassembled WGS sequence"/>
</dbReference>
<reference evidence="4" key="1">
    <citation type="submission" date="2021-02" db="EMBL/GenBank/DDBJ databases">
        <authorList>
            <person name="Nowell W R."/>
        </authorList>
    </citation>
    <scope>NUCLEOTIDE SEQUENCE</scope>
</reference>
<comment type="similarity">
    <text evidence="1">Belongs to the KIN17 family.</text>
</comment>
<dbReference type="GO" id="GO:0005634">
    <property type="term" value="C:nucleus"/>
    <property type="evidence" value="ECO:0007669"/>
    <property type="project" value="TreeGrafter"/>
</dbReference>
<feature type="domain" description="Kin17 KOW" evidence="3">
    <location>
        <begin position="54"/>
        <end position="110"/>
    </location>
</feature>
<dbReference type="GO" id="GO:0003690">
    <property type="term" value="F:double-stranded DNA binding"/>
    <property type="evidence" value="ECO:0007669"/>
    <property type="project" value="TreeGrafter"/>
</dbReference>
<feature type="domain" description="KN17 SH3-like" evidence="2">
    <location>
        <begin position="1"/>
        <end position="45"/>
    </location>
</feature>
<dbReference type="EMBL" id="CAJNOK010022763">
    <property type="protein sequence ID" value="CAF1352914.1"/>
    <property type="molecule type" value="Genomic_DNA"/>
</dbReference>
<dbReference type="Gene3D" id="2.30.30.140">
    <property type="match status" value="1"/>
</dbReference>
<dbReference type="InterPro" id="IPR014722">
    <property type="entry name" value="Rib_uL2_dom2"/>
</dbReference>
<evidence type="ECO:0000313" key="4">
    <source>
        <dbReference type="EMBL" id="CAF1352914.1"/>
    </source>
</evidence>
<dbReference type="InterPro" id="IPR037321">
    <property type="entry name" value="KIN17-like"/>
</dbReference>
<dbReference type="EMBL" id="CAJOBA010044409">
    <property type="protein sequence ID" value="CAF4163448.1"/>
    <property type="molecule type" value="Genomic_DNA"/>
</dbReference>
<comment type="caution">
    <text evidence="4">The sequence shown here is derived from an EMBL/GenBank/DDBJ whole genome shotgun (WGS) entry which is preliminary data.</text>
</comment>
<accession>A0A8S2EZJ3</accession>
<name>A0A8S2EZJ3_9BILA</name>
<organism evidence="4 6">
    <name type="scientific">Didymodactylos carnosus</name>
    <dbReference type="NCBI Taxonomy" id="1234261"/>
    <lineage>
        <taxon>Eukaryota</taxon>
        <taxon>Metazoa</taxon>
        <taxon>Spiralia</taxon>
        <taxon>Gnathifera</taxon>
        <taxon>Rotifera</taxon>
        <taxon>Eurotatoria</taxon>
        <taxon>Bdelloidea</taxon>
        <taxon>Philodinida</taxon>
        <taxon>Philodinidae</taxon>
        <taxon>Didymodactylos</taxon>
    </lineage>
</organism>
<dbReference type="InterPro" id="IPR041995">
    <property type="entry name" value="KOW_KIN17"/>
</dbReference>
<feature type="non-terminal residue" evidence="4">
    <location>
        <position position="113"/>
    </location>
</feature>
<dbReference type="Pfam" id="PF25092">
    <property type="entry name" value="SH3_KIN17_C"/>
    <property type="match status" value="1"/>
</dbReference>